<name>A0A194RNL3_PAPMA</name>
<dbReference type="Proteomes" id="UP000053240">
    <property type="component" value="Unassembled WGS sequence"/>
</dbReference>
<evidence type="ECO:0000313" key="2">
    <source>
        <dbReference type="Proteomes" id="UP000053240"/>
    </source>
</evidence>
<dbReference type="EMBL" id="KQ459896">
    <property type="protein sequence ID" value="KPJ19428.1"/>
    <property type="molecule type" value="Genomic_DNA"/>
</dbReference>
<accession>A0A194RNL3</accession>
<organism evidence="1 2">
    <name type="scientific">Papilio machaon</name>
    <name type="common">Old World swallowtail butterfly</name>
    <dbReference type="NCBI Taxonomy" id="76193"/>
    <lineage>
        <taxon>Eukaryota</taxon>
        <taxon>Metazoa</taxon>
        <taxon>Ecdysozoa</taxon>
        <taxon>Arthropoda</taxon>
        <taxon>Hexapoda</taxon>
        <taxon>Insecta</taxon>
        <taxon>Pterygota</taxon>
        <taxon>Neoptera</taxon>
        <taxon>Endopterygota</taxon>
        <taxon>Lepidoptera</taxon>
        <taxon>Glossata</taxon>
        <taxon>Ditrysia</taxon>
        <taxon>Papilionoidea</taxon>
        <taxon>Papilionidae</taxon>
        <taxon>Papilioninae</taxon>
        <taxon>Papilio</taxon>
    </lineage>
</organism>
<keyword evidence="2" id="KW-1185">Reference proteome</keyword>
<sequence>MESFRTEDIHALLMTANLPHDVIADDRTNDSNPRGEMFASISSSLMERFRFDSSLSDHSSLQLSMCAYACCRHVCVANEVYSSRQSFSNFSVHQIV</sequence>
<proteinExistence type="predicted"/>
<dbReference type="InParanoid" id="A0A194RNL3"/>
<protein>
    <submittedName>
        <fullName evidence="1">Uncharacterized protein</fullName>
    </submittedName>
</protein>
<dbReference type="AlphaFoldDB" id="A0A194RNL3"/>
<reference evidence="1 2" key="1">
    <citation type="journal article" date="2015" name="Nat. Commun.">
        <title>Outbred genome sequencing and CRISPR/Cas9 gene editing in butterflies.</title>
        <authorList>
            <person name="Li X."/>
            <person name="Fan D."/>
            <person name="Zhang W."/>
            <person name="Liu G."/>
            <person name="Zhang L."/>
            <person name="Zhao L."/>
            <person name="Fang X."/>
            <person name="Chen L."/>
            <person name="Dong Y."/>
            <person name="Chen Y."/>
            <person name="Ding Y."/>
            <person name="Zhao R."/>
            <person name="Feng M."/>
            <person name="Zhu Y."/>
            <person name="Feng Y."/>
            <person name="Jiang X."/>
            <person name="Zhu D."/>
            <person name="Xiang H."/>
            <person name="Feng X."/>
            <person name="Li S."/>
            <person name="Wang J."/>
            <person name="Zhang G."/>
            <person name="Kronforst M.R."/>
            <person name="Wang W."/>
        </authorList>
    </citation>
    <scope>NUCLEOTIDE SEQUENCE [LARGE SCALE GENOMIC DNA]</scope>
    <source>
        <strain evidence="1">Ya'a_city_454_Pm</strain>
        <tissue evidence="1">Whole body</tissue>
    </source>
</reference>
<gene>
    <name evidence="1" type="ORF">RR48_11055</name>
</gene>
<evidence type="ECO:0000313" key="1">
    <source>
        <dbReference type="EMBL" id="KPJ19428.1"/>
    </source>
</evidence>